<keyword evidence="2" id="KW-0012">Acyltransferase</keyword>
<gene>
    <name evidence="4" type="ORF">HGH92_08530</name>
</gene>
<dbReference type="InterPro" id="IPR000182">
    <property type="entry name" value="GNAT_dom"/>
</dbReference>
<dbReference type="GO" id="GO:0016747">
    <property type="term" value="F:acyltransferase activity, transferring groups other than amino-acyl groups"/>
    <property type="evidence" value="ECO:0007669"/>
    <property type="project" value="InterPro"/>
</dbReference>
<keyword evidence="1 4" id="KW-0808">Transferase</keyword>
<dbReference type="EMBL" id="JABAIA010000001">
    <property type="protein sequence ID" value="NLR64348.1"/>
    <property type="molecule type" value="Genomic_DNA"/>
</dbReference>
<dbReference type="RefSeq" id="WP_168871506.1">
    <property type="nucleotide sequence ID" value="NZ_JABAIA010000001.1"/>
</dbReference>
<dbReference type="CDD" id="cd04301">
    <property type="entry name" value="NAT_SF"/>
    <property type="match status" value="1"/>
</dbReference>
<keyword evidence="5" id="KW-1185">Reference proteome</keyword>
<comment type="caution">
    <text evidence="4">The sequence shown here is derived from an EMBL/GenBank/DDBJ whole genome shotgun (WGS) entry which is preliminary data.</text>
</comment>
<organism evidence="4 5">
    <name type="scientific">Chitinophaga varians</name>
    <dbReference type="NCBI Taxonomy" id="2202339"/>
    <lineage>
        <taxon>Bacteria</taxon>
        <taxon>Pseudomonadati</taxon>
        <taxon>Bacteroidota</taxon>
        <taxon>Chitinophagia</taxon>
        <taxon>Chitinophagales</taxon>
        <taxon>Chitinophagaceae</taxon>
        <taxon>Chitinophaga</taxon>
    </lineage>
</organism>
<evidence type="ECO:0000259" key="3">
    <source>
        <dbReference type="PROSITE" id="PS51186"/>
    </source>
</evidence>
<reference evidence="4 5" key="1">
    <citation type="submission" date="2020-04" db="EMBL/GenBank/DDBJ databases">
        <authorList>
            <person name="Yin C."/>
        </authorList>
    </citation>
    <scope>NUCLEOTIDE SEQUENCE [LARGE SCALE GENOMIC DNA]</scope>
    <source>
        <strain evidence="4 5">Ae27</strain>
    </source>
</reference>
<dbReference type="PROSITE" id="PS51186">
    <property type="entry name" value="GNAT"/>
    <property type="match status" value="1"/>
</dbReference>
<feature type="domain" description="N-acetyltransferase" evidence="3">
    <location>
        <begin position="1"/>
        <end position="151"/>
    </location>
</feature>
<protein>
    <submittedName>
        <fullName evidence="4">GNAT family N-acetyltransferase</fullName>
    </submittedName>
</protein>
<dbReference type="PANTHER" id="PTHR43877:SF2">
    <property type="entry name" value="AMINOALKYLPHOSPHONATE N-ACETYLTRANSFERASE-RELATED"/>
    <property type="match status" value="1"/>
</dbReference>
<evidence type="ECO:0000256" key="2">
    <source>
        <dbReference type="ARBA" id="ARBA00023315"/>
    </source>
</evidence>
<dbReference type="SUPFAM" id="SSF55729">
    <property type="entry name" value="Acyl-CoA N-acyltransferases (Nat)"/>
    <property type="match status" value="1"/>
</dbReference>
<dbReference type="InterPro" id="IPR050832">
    <property type="entry name" value="Bact_Acetyltransf"/>
</dbReference>
<accession>A0A847RTZ9</accession>
<dbReference type="InterPro" id="IPR016181">
    <property type="entry name" value="Acyl_CoA_acyltransferase"/>
</dbReference>
<proteinExistence type="predicted"/>
<evidence type="ECO:0000313" key="4">
    <source>
        <dbReference type="EMBL" id="NLR64348.1"/>
    </source>
</evidence>
<dbReference type="Gene3D" id="3.40.630.30">
    <property type="match status" value="1"/>
</dbReference>
<dbReference type="AlphaFoldDB" id="A0A847RTZ9"/>
<sequence length="151" mass="17124">MTIREASIADAKQLSDLITENANALLKPHYSPEQWEIFIRYYSEQTMIEKINQQVMFCAEANGHIVGTIALDNDLVVGFYTRLQQVDQGIGKQLMSHLENYARAHGIKALQLAASPAGLAFYHKNGWQKVKDFTVYHYGVGFEETLMIKTL</sequence>
<dbReference type="Proteomes" id="UP000570474">
    <property type="component" value="Unassembled WGS sequence"/>
</dbReference>
<dbReference type="PANTHER" id="PTHR43877">
    <property type="entry name" value="AMINOALKYLPHOSPHONATE N-ACETYLTRANSFERASE-RELATED-RELATED"/>
    <property type="match status" value="1"/>
</dbReference>
<dbReference type="Pfam" id="PF13673">
    <property type="entry name" value="Acetyltransf_10"/>
    <property type="match status" value="1"/>
</dbReference>
<evidence type="ECO:0000256" key="1">
    <source>
        <dbReference type="ARBA" id="ARBA00022679"/>
    </source>
</evidence>
<name>A0A847RTZ9_9BACT</name>
<evidence type="ECO:0000313" key="5">
    <source>
        <dbReference type="Proteomes" id="UP000570474"/>
    </source>
</evidence>